<feature type="compositionally biased region" description="Basic and acidic residues" evidence="1">
    <location>
        <begin position="115"/>
        <end position="129"/>
    </location>
</feature>
<keyword evidence="2" id="KW-0812">Transmembrane</keyword>
<evidence type="ECO:0000256" key="1">
    <source>
        <dbReference type="SAM" id="MobiDB-lite"/>
    </source>
</evidence>
<organism evidence="3 4">
    <name type="scientific">Strongyloides papillosus</name>
    <name type="common">Intestinal threadworm</name>
    <dbReference type="NCBI Taxonomy" id="174720"/>
    <lineage>
        <taxon>Eukaryota</taxon>
        <taxon>Metazoa</taxon>
        <taxon>Ecdysozoa</taxon>
        <taxon>Nematoda</taxon>
        <taxon>Chromadorea</taxon>
        <taxon>Rhabditida</taxon>
        <taxon>Tylenchina</taxon>
        <taxon>Panagrolaimomorpha</taxon>
        <taxon>Strongyloidoidea</taxon>
        <taxon>Strongyloididae</taxon>
        <taxon>Strongyloides</taxon>
    </lineage>
</organism>
<dbReference type="Proteomes" id="UP000046392">
    <property type="component" value="Unplaced"/>
</dbReference>
<dbReference type="WBParaSite" id="SPAL_0000540400.1">
    <property type="protein sequence ID" value="SPAL_0000540400.1"/>
    <property type="gene ID" value="SPAL_0000540400"/>
</dbReference>
<name>A0A0N5BHG4_STREA</name>
<feature type="region of interest" description="Disordered" evidence="1">
    <location>
        <begin position="108"/>
        <end position="129"/>
    </location>
</feature>
<keyword evidence="2" id="KW-1133">Transmembrane helix</keyword>
<keyword evidence="3" id="KW-1185">Reference proteome</keyword>
<evidence type="ECO:0000313" key="4">
    <source>
        <dbReference type="WBParaSite" id="SPAL_0000540400.1"/>
    </source>
</evidence>
<dbReference type="AlphaFoldDB" id="A0A0N5BHG4"/>
<sequence>MTKMVAKHIASFKEDNKTQNTFLKNSVVSQESNSDIKTSIIRIENKKAVESSGGATGIIIAVVVLIVVAILAAVGFFLYKKKSKKSIMVKTAILTGTETDLTDIKIEETQQPSLSERRGAEKTAKLIGT</sequence>
<evidence type="ECO:0000256" key="2">
    <source>
        <dbReference type="SAM" id="Phobius"/>
    </source>
</evidence>
<protein>
    <submittedName>
        <fullName evidence="4">Uncharacterized protein</fullName>
    </submittedName>
</protein>
<evidence type="ECO:0000313" key="3">
    <source>
        <dbReference type="Proteomes" id="UP000046392"/>
    </source>
</evidence>
<proteinExistence type="predicted"/>
<accession>A0A0N5BHG4</accession>
<reference evidence="4" key="1">
    <citation type="submission" date="2017-02" db="UniProtKB">
        <authorList>
            <consortium name="WormBaseParasite"/>
        </authorList>
    </citation>
    <scope>IDENTIFICATION</scope>
</reference>
<feature type="transmembrane region" description="Helical" evidence="2">
    <location>
        <begin position="55"/>
        <end position="79"/>
    </location>
</feature>
<keyword evidence="2" id="KW-0472">Membrane</keyword>